<protein>
    <submittedName>
        <fullName evidence="1">Uncharacterized protein</fullName>
    </submittedName>
</protein>
<reference evidence="1 2" key="1">
    <citation type="submission" date="2024-01" db="EMBL/GenBank/DDBJ databases">
        <title>Genome assemblies of Stephania.</title>
        <authorList>
            <person name="Yang L."/>
        </authorList>
    </citation>
    <scope>NUCLEOTIDE SEQUENCE [LARGE SCALE GENOMIC DNA]</scope>
    <source>
        <strain evidence="1">YNDBR</strain>
        <tissue evidence="1">Leaf</tissue>
    </source>
</reference>
<evidence type="ECO:0000313" key="2">
    <source>
        <dbReference type="Proteomes" id="UP001420932"/>
    </source>
</evidence>
<sequence length="53" mass="6412">MLGNNNQSIDRMHKLRVPLCVSKRTRVDRPWRPNSHRLIRPIKLPDRLQEKIK</sequence>
<dbReference type="EMBL" id="JBBNAF010000003">
    <property type="protein sequence ID" value="KAK9160477.1"/>
    <property type="molecule type" value="Genomic_DNA"/>
</dbReference>
<organism evidence="1 2">
    <name type="scientific">Stephania yunnanensis</name>
    <dbReference type="NCBI Taxonomy" id="152371"/>
    <lineage>
        <taxon>Eukaryota</taxon>
        <taxon>Viridiplantae</taxon>
        <taxon>Streptophyta</taxon>
        <taxon>Embryophyta</taxon>
        <taxon>Tracheophyta</taxon>
        <taxon>Spermatophyta</taxon>
        <taxon>Magnoliopsida</taxon>
        <taxon>Ranunculales</taxon>
        <taxon>Menispermaceae</taxon>
        <taxon>Menispermoideae</taxon>
        <taxon>Cissampelideae</taxon>
        <taxon>Stephania</taxon>
    </lineage>
</organism>
<dbReference type="AlphaFoldDB" id="A0AAP0PXW9"/>
<dbReference type="Proteomes" id="UP001420932">
    <property type="component" value="Unassembled WGS sequence"/>
</dbReference>
<keyword evidence="2" id="KW-1185">Reference proteome</keyword>
<gene>
    <name evidence="1" type="ORF">Syun_006818</name>
</gene>
<evidence type="ECO:0000313" key="1">
    <source>
        <dbReference type="EMBL" id="KAK9160477.1"/>
    </source>
</evidence>
<proteinExistence type="predicted"/>
<accession>A0AAP0PXW9</accession>
<name>A0AAP0PXW9_9MAGN</name>
<comment type="caution">
    <text evidence="1">The sequence shown here is derived from an EMBL/GenBank/DDBJ whole genome shotgun (WGS) entry which is preliminary data.</text>
</comment>